<feature type="compositionally biased region" description="Basic and acidic residues" evidence="1">
    <location>
        <begin position="966"/>
        <end position="989"/>
    </location>
</feature>
<accession>A0A543DZA0</accession>
<feature type="compositionally biased region" description="Gly residues" evidence="1">
    <location>
        <begin position="706"/>
        <end position="718"/>
    </location>
</feature>
<feature type="compositionally biased region" description="Basic and acidic residues" evidence="1">
    <location>
        <begin position="996"/>
        <end position="1006"/>
    </location>
</feature>
<feature type="region of interest" description="Disordered" evidence="1">
    <location>
        <begin position="408"/>
        <end position="783"/>
    </location>
</feature>
<feature type="compositionally biased region" description="Low complexity" evidence="1">
    <location>
        <begin position="321"/>
        <end position="361"/>
    </location>
</feature>
<feature type="compositionally biased region" description="Basic and acidic residues" evidence="1">
    <location>
        <begin position="368"/>
        <end position="378"/>
    </location>
</feature>
<proteinExistence type="predicted"/>
<feature type="compositionally biased region" description="Gly residues" evidence="1">
    <location>
        <begin position="488"/>
        <end position="497"/>
    </location>
</feature>
<feature type="compositionally biased region" description="Pro residues" evidence="1">
    <location>
        <begin position="814"/>
        <end position="823"/>
    </location>
</feature>
<dbReference type="AlphaFoldDB" id="A0A543DZA0"/>
<dbReference type="OrthoDB" id="3569022at2"/>
<comment type="caution">
    <text evidence="2">The sequence shown here is derived from an EMBL/GenBank/DDBJ whole genome shotgun (WGS) entry which is preliminary data.</text>
</comment>
<feature type="compositionally biased region" description="Basic and acidic residues" evidence="1">
    <location>
        <begin position="1096"/>
        <end position="1123"/>
    </location>
</feature>
<feature type="compositionally biased region" description="Acidic residues" evidence="1">
    <location>
        <begin position="443"/>
        <end position="457"/>
    </location>
</feature>
<keyword evidence="3" id="KW-1185">Reference proteome</keyword>
<organism evidence="2 3">
    <name type="scientific">Pseudonocardia kunmingensis</name>
    <dbReference type="NCBI Taxonomy" id="630975"/>
    <lineage>
        <taxon>Bacteria</taxon>
        <taxon>Bacillati</taxon>
        <taxon>Actinomycetota</taxon>
        <taxon>Actinomycetes</taxon>
        <taxon>Pseudonocardiales</taxon>
        <taxon>Pseudonocardiaceae</taxon>
        <taxon>Pseudonocardia</taxon>
    </lineage>
</organism>
<protein>
    <recommendedName>
        <fullName evidence="4">Syndecan 1</fullName>
    </recommendedName>
</protein>
<gene>
    <name evidence="2" type="ORF">FB558_1436</name>
</gene>
<feature type="compositionally biased region" description="Pro residues" evidence="1">
    <location>
        <begin position="769"/>
        <end position="778"/>
    </location>
</feature>
<reference evidence="2 3" key="1">
    <citation type="submission" date="2019-06" db="EMBL/GenBank/DDBJ databases">
        <title>Sequencing the genomes of 1000 actinobacteria strains.</title>
        <authorList>
            <person name="Klenk H.-P."/>
        </authorList>
    </citation>
    <scope>NUCLEOTIDE SEQUENCE [LARGE SCALE GENOMIC DNA]</scope>
    <source>
        <strain evidence="2 3">DSM 45301</strain>
    </source>
</reference>
<feature type="compositionally biased region" description="Low complexity" evidence="1">
    <location>
        <begin position="824"/>
        <end position="839"/>
    </location>
</feature>
<feature type="compositionally biased region" description="Low complexity" evidence="1">
    <location>
        <begin position="1176"/>
        <end position="1194"/>
    </location>
</feature>
<evidence type="ECO:0000313" key="3">
    <source>
        <dbReference type="Proteomes" id="UP000315677"/>
    </source>
</evidence>
<dbReference type="EMBL" id="VFPA01000001">
    <property type="protein sequence ID" value="TQM14667.1"/>
    <property type="molecule type" value="Genomic_DNA"/>
</dbReference>
<feature type="compositionally biased region" description="Basic and acidic residues" evidence="1">
    <location>
        <begin position="561"/>
        <end position="603"/>
    </location>
</feature>
<dbReference type="Proteomes" id="UP000315677">
    <property type="component" value="Unassembled WGS sequence"/>
</dbReference>
<name>A0A543DZA0_9PSEU</name>
<feature type="compositionally biased region" description="Low complexity" evidence="1">
    <location>
        <begin position="1032"/>
        <end position="1047"/>
    </location>
</feature>
<feature type="compositionally biased region" description="Low complexity" evidence="1">
    <location>
        <begin position="1159"/>
        <end position="1169"/>
    </location>
</feature>
<evidence type="ECO:0000256" key="1">
    <source>
        <dbReference type="SAM" id="MobiDB-lite"/>
    </source>
</evidence>
<feature type="region of interest" description="Disordered" evidence="1">
    <location>
        <begin position="804"/>
        <end position="839"/>
    </location>
</feature>
<sequence>MLEEASAAGERERWLAAAGWAVHGRATTGDGRDIACDVLTGLSRWGTSVLDLPAARRLRVELAMVAAGAGEVGSARQLVAPVAVDDGEPELLADLRCVHARCAVEDTPADVTDAIGAAVAAWQAVGGPAGEIGGASVALIEAVVERRAGRPAAAVERAKDGLARLERGRAGAGTPSGHLGAALAAEWLSALLDADRAAEALDGCAALLPRLSEWSRPTRQLALLRLTVARVLAAQDGAADTAQLLEQAAEDAAGSGASDLEAVCRTALGALYEKAERLDAALETLQLAVTAERRDRARARRFAQALAELPAPTESSTELLAEPSTASSSEPSHEPAPASTSAAERGPTSAPAQASAPAARTAPRRARRAAEDAERFDEAVASEATTVLPAITRGDRKLARSRWEELLREGRDEQRSGAPDDGGTGTGTPPAWARFERMLNGDAADDADNAAADDAEQGDTAAGWGAVSWNGSTGESPIGDLLIRGLRSGPGGPGGDEAPGRRNGKARDGGGEDAPAPEVRRSRRRDRNGTAEPAGPSGWMPASVDSADERPSRSRRSRAHSRPDDVRRTDAGEARDEAGGAPDDRPGDTADERSARRRTDAGPRGRRRAADPSATEEPDERSVRRTSSEESRGHRPARTAWEGDGGRATARSASERSGARPSARGRHDRTAPSTDGAPPESPEEGTNRSSSRSRSRRGAAADADTGTGGDTGPAGGVLGEVLGDPALGADVPVNGRRHRADDPWATGRWTVTPGVRQAPQPSAADETPVPAPPVPAPSVPAAEPGGWLQAALADLDRVLGSTSVVPRADRDPDPGPGPDPDPGPTGSSPGSILDDGSGADGFDADGCVVVVDIARDGRRFAGRRAGAVVRAVADRLEARLPSGAHQRFGDSDALVIDRPGWGRVAATEWMHRTLPGLLAGFVPEEDLPAAQLRAAVHDADGPVGAQILQDLSRPAGRAPDPWNDLGTRKAEPRGAAHPADRRGGPDAARRGTRSSHTVDRRVRTDDPPGWPWSGEDSGEDSGADIGDTAVDPAAASTGGANGAGPATESGASSDRGAGRHEAGPDEPAGDIADADTDPARSRRADVPNGRARSGAGRRERREAGDAPREGQRAARARRDEPAGREAAPPSPSTTGSRNGEAARVTESAPGERPAVATPARAEATATASGARGGRRNGAAAGDADGAGRADSAGSGATGRNGAGAEEEPGRGAAGSADNLGIADLLAGALAAYRGI</sequence>
<evidence type="ECO:0008006" key="4">
    <source>
        <dbReference type="Google" id="ProtNLM"/>
    </source>
</evidence>
<evidence type="ECO:0000313" key="2">
    <source>
        <dbReference type="EMBL" id="TQM14667.1"/>
    </source>
</evidence>
<feature type="region of interest" description="Disordered" evidence="1">
    <location>
        <begin position="951"/>
        <end position="1218"/>
    </location>
</feature>
<feature type="compositionally biased region" description="Basic and acidic residues" evidence="1">
    <location>
        <begin position="620"/>
        <end position="633"/>
    </location>
</feature>
<feature type="region of interest" description="Disordered" evidence="1">
    <location>
        <begin position="308"/>
        <end position="378"/>
    </location>
</feature>